<accession>A0AC34PVJ5</accession>
<sequence length="154" mass="18483">MPIIPKFIASSFLEPVWFVRDKFQTTENKGITKSLKQLFGEQYSSKIDLMKLEILSFVEFCTAWLYLERQDSESQKWKHLQKNLDKLIKDLGTMTNLLLIQPRHKQTITWRGKRRFLPKIREPVRQFSEDEKMSLKKRLDNLESMFLEIVQVFL</sequence>
<proteinExistence type="predicted"/>
<dbReference type="Proteomes" id="UP000887576">
    <property type="component" value="Unplaced"/>
</dbReference>
<name>A0AC34PVJ5_9BILA</name>
<evidence type="ECO:0000313" key="1">
    <source>
        <dbReference type="Proteomes" id="UP000887576"/>
    </source>
</evidence>
<organism evidence="1 2">
    <name type="scientific">Panagrolaimus sp. JU765</name>
    <dbReference type="NCBI Taxonomy" id="591449"/>
    <lineage>
        <taxon>Eukaryota</taxon>
        <taxon>Metazoa</taxon>
        <taxon>Ecdysozoa</taxon>
        <taxon>Nematoda</taxon>
        <taxon>Chromadorea</taxon>
        <taxon>Rhabditida</taxon>
        <taxon>Tylenchina</taxon>
        <taxon>Panagrolaimomorpha</taxon>
        <taxon>Panagrolaimoidea</taxon>
        <taxon>Panagrolaimidae</taxon>
        <taxon>Panagrolaimus</taxon>
    </lineage>
</organism>
<evidence type="ECO:0000313" key="2">
    <source>
        <dbReference type="WBParaSite" id="JU765_v2.g10335.t1"/>
    </source>
</evidence>
<reference evidence="2" key="1">
    <citation type="submission" date="2022-11" db="UniProtKB">
        <authorList>
            <consortium name="WormBaseParasite"/>
        </authorList>
    </citation>
    <scope>IDENTIFICATION</scope>
</reference>
<dbReference type="WBParaSite" id="JU765_v2.g10335.t1">
    <property type="protein sequence ID" value="JU765_v2.g10335.t1"/>
    <property type="gene ID" value="JU765_v2.g10335"/>
</dbReference>
<protein>
    <submittedName>
        <fullName evidence="2">Maturase K</fullName>
    </submittedName>
</protein>